<dbReference type="CDD" id="cd07385">
    <property type="entry name" value="MPP_YkuE_C"/>
    <property type="match status" value="1"/>
</dbReference>
<keyword evidence="1" id="KW-1133">Transmembrane helix</keyword>
<organism evidence="3 5">
    <name type="scientific">Eisenbergiella tayi</name>
    <dbReference type="NCBI Taxonomy" id="1432052"/>
    <lineage>
        <taxon>Bacteria</taxon>
        <taxon>Bacillati</taxon>
        <taxon>Bacillota</taxon>
        <taxon>Clostridia</taxon>
        <taxon>Lachnospirales</taxon>
        <taxon>Lachnospiraceae</taxon>
        <taxon>Eisenbergiella</taxon>
    </lineage>
</organism>
<dbReference type="PANTHER" id="PTHR31302:SF25">
    <property type="entry name" value="PHOSPHOESTERASE"/>
    <property type="match status" value="1"/>
</dbReference>
<dbReference type="InterPro" id="IPR029052">
    <property type="entry name" value="Metallo-depent_PP-like"/>
</dbReference>
<protein>
    <recommendedName>
        <fullName evidence="2">Calcineurin-like phosphoesterase domain-containing protein</fullName>
    </recommendedName>
</protein>
<reference evidence="4 6" key="1">
    <citation type="submission" date="2016-08" db="EMBL/GenBank/DDBJ databases">
        <title>Characterization of Isolates of Eisenbergiella tayi Derived from Blood Cultures, Using Whole Genome Sequencing.</title>
        <authorList>
            <person name="Bernier A.-M."/>
            <person name="Burdz T."/>
            <person name="Wiebe D."/>
            <person name="Bernard K."/>
        </authorList>
    </citation>
    <scope>NUCLEOTIDE SEQUENCE [LARGE SCALE GENOMIC DNA]</scope>
    <source>
        <strain evidence="4 6">NML120146</strain>
    </source>
</reference>
<dbReference type="PANTHER" id="PTHR31302">
    <property type="entry name" value="TRANSMEMBRANE PROTEIN WITH METALLOPHOSPHOESTERASE DOMAIN-RELATED"/>
    <property type="match status" value="1"/>
</dbReference>
<keyword evidence="1" id="KW-0812">Transmembrane</keyword>
<comment type="caution">
    <text evidence="3">The sequence shown here is derived from an EMBL/GenBank/DDBJ whole genome shotgun (WGS) entry which is preliminary data.</text>
</comment>
<dbReference type="EMBL" id="MEHD01000019">
    <property type="protein sequence ID" value="ODR58658.1"/>
    <property type="molecule type" value="Genomic_DNA"/>
</dbReference>
<feature type="transmembrane region" description="Helical" evidence="1">
    <location>
        <begin position="9"/>
        <end position="29"/>
    </location>
</feature>
<keyword evidence="6" id="KW-1185">Reference proteome</keyword>
<dbReference type="InterPro" id="IPR051158">
    <property type="entry name" value="Metallophosphoesterase_sf"/>
</dbReference>
<reference evidence="3 5" key="2">
    <citation type="submission" date="2016-08" db="EMBL/GenBank/DDBJ databases">
        <authorList>
            <person name="Seilhamer J.J."/>
        </authorList>
    </citation>
    <scope>NUCLEOTIDE SEQUENCE [LARGE SCALE GENOMIC DNA]</scope>
    <source>
        <strain evidence="3 5">NML150140-1</strain>
    </source>
</reference>
<dbReference type="Proteomes" id="UP000094271">
    <property type="component" value="Unassembled WGS sequence"/>
</dbReference>
<accession>A0A1E3UKP4</accession>
<evidence type="ECO:0000313" key="4">
    <source>
        <dbReference type="EMBL" id="ODR58658.1"/>
    </source>
</evidence>
<evidence type="ECO:0000256" key="1">
    <source>
        <dbReference type="SAM" id="Phobius"/>
    </source>
</evidence>
<name>A0A1E3UKP4_9FIRM</name>
<dbReference type="GO" id="GO:0009245">
    <property type="term" value="P:lipid A biosynthetic process"/>
    <property type="evidence" value="ECO:0007669"/>
    <property type="project" value="TreeGrafter"/>
</dbReference>
<evidence type="ECO:0000259" key="2">
    <source>
        <dbReference type="Pfam" id="PF00149"/>
    </source>
</evidence>
<evidence type="ECO:0000313" key="6">
    <source>
        <dbReference type="Proteomes" id="UP000094869"/>
    </source>
</evidence>
<dbReference type="GO" id="GO:0016020">
    <property type="term" value="C:membrane"/>
    <property type="evidence" value="ECO:0007669"/>
    <property type="project" value="GOC"/>
</dbReference>
<dbReference type="Pfam" id="PF00149">
    <property type="entry name" value="Metallophos"/>
    <property type="match status" value="1"/>
</dbReference>
<keyword evidence="1" id="KW-0472">Membrane</keyword>
<dbReference type="EMBL" id="MEHA01000004">
    <property type="protein sequence ID" value="ODR53451.1"/>
    <property type="molecule type" value="Genomic_DNA"/>
</dbReference>
<dbReference type="AlphaFoldDB" id="A0A1E3UKP4"/>
<dbReference type="GO" id="GO:0008758">
    <property type="term" value="F:UDP-2,3-diacylglucosamine hydrolase activity"/>
    <property type="evidence" value="ECO:0007669"/>
    <property type="project" value="TreeGrafter"/>
</dbReference>
<dbReference type="InterPro" id="IPR004843">
    <property type="entry name" value="Calcineurin-like_PHP"/>
</dbReference>
<gene>
    <name evidence="3" type="ORF">BEI59_07060</name>
    <name evidence="4" type="ORF">BEI63_09195</name>
</gene>
<evidence type="ECO:0000313" key="5">
    <source>
        <dbReference type="Proteomes" id="UP000094271"/>
    </source>
</evidence>
<dbReference type="SUPFAM" id="SSF56300">
    <property type="entry name" value="Metallo-dependent phosphatases"/>
    <property type="match status" value="1"/>
</dbReference>
<sequence length="277" mass="31117">MFHRLIRPSFFPVLLILIITAVIISYYAVKIEPYTVTINNVNLSNNFPENLKIIQISDIQISENYQASDFQKIISQINQLSPDIFIFTGDLYENYSSYGPEEELIQLLAGISAAYGKYAVWGNRDYGGGAVRRFEKIMTAGGFQVLCNEGVHIMLNNGERLFLAGLDDSLMGTPDITPILSQMKKDDSYRILMLHEPDAADLYADYGFELMLAGHSHGGQVNLPFLSSPTTSMAKKYQKGLYDIESSEKIKLYVNSGIGTSHFPIRFRVPPEITVFD</sequence>
<proteinExistence type="predicted"/>
<evidence type="ECO:0000313" key="3">
    <source>
        <dbReference type="EMBL" id="ODR53451.1"/>
    </source>
</evidence>
<dbReference type="Gene3D" id="3.60.21.10">
    <property type="match status" value="1"/>
</dbReference>
<feature type="domain" description="Calcineurin-like phosphoesterase" evidence="2">
    <location>
        <begin position="51"/>
        <end position="218"/>
    </location>
</feature>
<dbReference type="Proteomes" id="UP000094869">
    <property type="component" value="Unassembled WGS sequence"/>
</dbReference>